<gene>
    <name evidence="1" type="ORF">PCOR1329_LOCUS27496</name>
</gene>
<evidence type="ECO:0000313" key="1">
    <source>
        <dbReference type="EMBL" id="CAK0828214.1"/>
    </source>
</evidence>
<dbReference type="Proteomes" id="UP001189429">
    <property type="component" value="Unassembled WGS sequence"/>
</dbReference>
<reference evidence="1" key="1">
    <citation type="submission" date="2023-10" db="EMBL/GenBank/DDBJ databases">
        <authorList>
            <person name="Chen Y."/>
            <person name="Shah S."/>
            <person name="Dougan E. K."/>
            <person name="Thang M."/>
            <person name="Chan C."/>
        </authorList>
    </citation>
    <scope>NUCLEOTIDE SEQUENCE [LARGE SCALE GENOMIC DNA]</scope>
</reference>
<comment type="caution">
    <text evidence="1">The sequence shown here is derived from an EMBL/GenBank/DDBJ whole genome shotgun (WGS) entry which is preliminary data.</text>
</comment>
<evidence type="ECO:0000313" key="2">
    <source>
        <dbReference type="Proteomes" id="UP001189429"/>
    </source>
</evidence>
<keyword evidence="2" id="KW-1185">Reference proteome</keyword>
<sequence>MGCTPSAPANSGRAIEQEVLQGRHVRSPAGAPGRELPEQFTIRLHKGAGEALGVSLGILPTGAVLYCLEEGYVLDKWNKENPDAAVRPGFVIEQVNGVSGYWPLMEEMRREGPLEARVSTVPPQSAGPNWLEDIATMGRNIELSNDKSPFMVRLSAEASQNEKALTSFPSVVACAAGLDKCAICLEDFDPNDMLTELPKLLLYPKLPTTNLLYPKLPTTNLLAKKLSPSFMLYPLGLPTVPIVVQRWTCPKLTTL</sequence>
<protein>
    <recommendedName>
        <fullName evidence="3">PDZ domain-containing protein</fullName>
    </recommendedName>
</protein>
<organism evidence="1 2">
    <name type="scientific">Prorocentrum cordatum</name>
    <dbReference type="NCBI Taxonomy" id="2364126"/>
    <lineage>
        <taxon>Eukaryota</taxon>
        <taxon>Sar</taxon>
        <taxon>Alveolata</taxon>
        <taxon>Dinophyceae</taxon>
        <taxon>Prorocentrales</taxon>
        <taxon>Prorocentraceae</taxon>
        <taxon>Prorocentrum</taxon>
    </lineage>
</organism>
<accession>A0ABN9S8K6</accession>
<proteinExistence type="predicted"/>
<name>A0ABN9S8K6_9DINO</name>
<dbReference type="EMBL" id="CAUYUJ010009990">
    <property type="protein sequence ID" value="CAK0828214.1"/>
    <property type="molecule type" value="Genomic_DNA"/>
</dbReference>
<evidence type="ECO:0008006" key="3">
    <source>
        <dbReference type="Google" id="ProtNLM"/>
    </source>
</evidence>